<dbReference type="EMBL" id="VSSQ01055922">
    <property type="protein sequence ID" value="MPN09798.1"/>
    <property type="molecule type" value="Genomic_DNA"/>
</dbReference>
<proteinExistence type="predicted"/>
<protein>
    <submittedName>
        <fullName evidence="1">Uncharacterized protein</fullName>
    </submittedName>
</protein>
<gene>
    <name evidence="1" type="ORF">SDC9_157090</name>
</gene>
<comment type="caution">
    <text evidence="1">The sequence shown here is derived from an EMBL/GenBank/DDBJ whole genome shotgun (WGS) entry which is preliminary data.</text>
</comment>
<sequence length="125" mass="14399">MLLTVGRTYHYHKFTVAAHIRILVLRTFPGNALRSTAVDVNFIYLRTTGLVRCKGQVLAVREPGRFRIVATTIRHLTDLTGTNVHDIQVQATGFRQGERQCAAIRRKRRRTVVTRERRYLANRAI</sequence>
<evidence type="ECO:0000313" key="1">
    <source>
        <dbReference type="EMBL" id="MPN09798.1"/>
    </source>
</evidence>
<dbReference type="AlphaFoldDB" id="A0A645F602"/>
<accession>A0A645F602</accession>
<organism evidence="1">
    <name type="scientific">bioreactor metagenome</name>
    <dbReference type="NCBI Taxonomy" id="1076179"/>
    <lineage>
        <taxon>unclassified sequences</taxon>
        <taxon>metagenomes</taxon>
        <taxon>ecological metagenomes</taxon>
    </lineage>
</organism>
<name>A0A645F602_9ZZZZ</name>
<reference evidence="1" key="1">
    <citation type="submission" date="2019-08" db="EMBL/GenBank/DDBJ databases">
        <authorList>
            <person name="Kucharzyk K."/>
            <person name="Murdoch R.W."/>
            <person name="Higgins S."/>
            <person name="Loffler F."/>
        </authorList>
    </citation>
    <scope>NUCLEOTIDE SEQUENCE</scope>
</reference>